<dbReference type="SUPFAM" id="SSF141868">
    <property type="entry name" value="EAL domain-like"/>
    <property type="match status" value="1"/>
</dbReference>
<gene>
    <name evidence="4" type="ORF">H7313_07840</name>
</gene>
<dbReference type="InterPro" id="IPR001633">
    <property type="entry name" value="EAL_dom"/>
</dbReference>
<dbReference type="InterPro" id="IPR035919">
    <property type="entry name" value="EAL_sf"/>
</dbReference>
<dbReference type="EMBL" id="JACMSE010000004">
    <property type="protein sequence ID" value="MBC2889257.1"/>
    <property type="molecule type" value="Genomic_DNA"/>
</dbReference>
<dbReference type="InterPro" id="IPR043128">
    <property type="entry name" value="Rev_trsase/Diguanyl_cyclase"/>
</dbReference>
<feature type="domain" description="GGDEF" evidence="3">
    <location>
        <begin position="135"/>
        <end position="267"/>
    </location>
</feature>
<keyword evidence="1" id="KW-0812">Transmembrane</keyword>
<organism evidence="4 5">
    <name type="scientific">Gordonibacter massiliensis</name>
    <name type="common">ex Traore et al. 2017</name>
    <dbReference type="NCBI Taxonomy" id="1841863"/>
    <lineage>
        <taxon>Bacteria</taxon>
        <taxon>Bacillati</taxon>
        <taxon>Actinomycetota</taxon>
        <taxon>Coriobacteriia</taxon>
        <taxon>Eggerthellales</taxon>
        <taxon>Eggerthellaceae</taxon>
        <taxon>Gordonibacter</taxon>
    </lineage>
</organism>
<dbReference type="AlphaFoldDB" id="A0A842JC27"/>
<accession>A0A842JC27</accession>
<dbReference type="Proteomes" id="UP000587396">
    <property type="component" value="Unassembled WGS sequence"/>
</dbReference>
<dbReference type="InterPro" id="IPR000160">
    <property type="entry name" value="GGDEF_dom"/>
</dbReference>
<dbReference type="Gene3D" id="3.30.70.270">
    <property type="match status" value="1"/>
</dbReference>
<keyword evidence="1" id="KW-0472">Membrane</keyword>
<dbReference type="PANTHER" id="PTHR33121">
    <property type="entry name" value="CYCLIC DI-GMP PHOSPHODIESTERASE PDEF"/>
    <property type="match status" value="1"/>
</dbReference>
<dbReference type="Gene3D" id="3.20.20.450">
    <property type="entry name" value="EAL domain"/>
    <property type="match status" value="1"/>
</dbReference>
<dbReference type="CDD" id="cd01948">
    <property type="entry name" value="EAL"/>
    <property type="match status" value="1"/>
</dbReference>
<sequence length="542" mass="59629">MKNESMLDGSLRGGSRRRETAFGARDRAGRRALLAAAVLLVALVSALLAFNAVQLQKAANLATERHESDVSAQIAAIVGVAMLAFAAILLVMLALERSHRRSIEEIAFVDPLTGGMSASRFRIVCEELLGRAGAEEWSIVALNVRDFRLINESFGNERGNDVLRHILRVIDGRLGVGEAVARGEADHFYLLLREGDPASIEDRVERIAEDANAFNANREHPYYLVLNCGVYLVEDEGLDVAAMIDRANDARKGLPARSDALCRFYDAAVVGRLQREKELANLLDGSIKNRDFIVTLQPKVRLSDGKLAGAEALVRWHHPQKGVISPAEFVPVFEKTGAIVKIDLLMFEQSCEFLARWIAAGREPVPVSVNLSRRHFEDPGFLAPFVRIADEHGVPHGLVEMEMTESIFFDDEAIGNVKKAVDAMHDHGFTCSLDDFGSGYSSLGLLKEFDVDALKLDRSFFLDDSSRARDVVESIVDLANKLGLTTVAEGIEDGEQLRFLRAVGCDLVQGYVFSKPLPCDEFERCADERGAAALRNDDPLQP</sequence>
<comment type="caution">
    <text evidence="4">The sequence shown here is derived from an EMBL/GenBank/DDBJ whole genome shotgun (WGS) entry which is preliminary data.</text>
</comment>
<evidence type="ECO:0000256" key="1">
    <source>
        <dbReference type="SAM" id="Phobius"/>
    </source>
</evidence>
<dbReference type="PANTHER" id="PTHR33121:SF71">
    <property type="entry name" value="OXYGEN SENSOR PROTEIN DOSP"/>
    <property type="match status" value="1"/>
</dbReference>
<feature type="domain" description="EAL" evidence="2">
    <location>
        <begin position="276"/>
        <end position="530"/>
    </location>
</feature>
<dbReference type="InterPro" id="IPR029787">
    <property type="entry name" value="Nucleotide_cyclase"/>
</dbReference>
<evidence type="ECO:0000313" key="5">
    <source>
        <dbReference type="Proteomes" id="UP000587396"/>
    </source>
</evidence>
<dbReference type="Pfam" id="PF00563">
    <property type="entry name" value="EAL"/>
    <property type="match status" value="1"/>
</dbReference>
<evidence type="ECO:0000259" key="2">
    <source>
        <dbReference type="PROSITE" id="PS50883"/>
    </source>
</evidence>
<dbReference type="PROSITE" id="PS50883">
    <property type="entry name" value="EAL"/>
    <property type="match status" value="1"/>
</dbReference>
<dbReference type="GO" id="GO:0071111">
    <property type="term" value="F:cyclic-guanylate-specific phosphodiesterase activity"/>
    <property type="evidence" value="ECO:0007669"/>
    <property type="project" value="InterPro"/>
</dbReference>
<dbReference type="Pfam" id="PF00990">
    <property type="entry name" value="GGDEF"/>
    <property type="match status" value="1"/>
</dbReference>
<feature type="transmembrane region" description="Helical" evidence="1">
    <location>
        <begin position="74"/>
        <end position="95"/>
    </location>
</feature>
<dbReference type="InterPro" id="IPR050706">
    <property type="entry name" value="Cyclic-di-GMP_PDE-like"/>
</dbReference>
<keyword evidence="1" id="KW-1133">Transmembrane helix</keyword>
<dbReference type="PROSITE" id="PS50887">
    <property type="entry name" value="GGDEF"/>
    <property type="match status" value="1"/>
</dbReference>
<protein>
    <submittedName>
        <fullName evidence="4">EAL domain-containing protein</fullName>
    </submittedName>
</protein>
<dbReference type="RefSeq" id="WP_185905112.1">
    <property type="nucleotide sequence ID" value="NZ_JACMSE010000004.1"/>
</dbReference>
<dbReference type="SMART" id="SM00052">
    <property type="entry name" value="EAL"/>
    <property type="match status" value="1"/>
</dbReference>
<dbReference type="SMART" id="SM00267">
    <property type="entry name" value="GGDEF"/>
    <property type="match status" value="1"/>
</dbReference>
<dbReference type="SUPFAM" id="SSF55073">
    <property type="entry name" value="Nucleotide cyclase"/>
    <property type="match status" value="1"/>
</dbReference>
<keyword evidence="5" id="KW-1185">Reference proteome</keyword>
<name>A0A842JC27_9ACTN</name>
<reference evidence="4 5" key="1">
    <citation type="submission" date="2020-08" db="EMBL/GenBank/DDBJ databases">
        <authorList>
            <person name="Liu C."/>
            <person name="Sun Q."/>
        </authorList>
    </citation>
    <scope>NUCLEOTIDE SEQUENCE [LARGE SCALE GENOMIC DNA]</scope>
    <source>
        <strain evidence="4 5">N22</strain>
    </source>
</reference>
<proteinExistence type="predicted"/>
<evidence type="ECO:0000259" key="3">
    <source>
        <dbReference type="PROSITE" id="PS50887"/>
    </source>
</evidence>
<evidence type="ECO:0000313" key="4">
    <source>
        <dbReference type="EMBL" id="MBC2889257.1"/>
    </source>
</evidence>